<dbReference type="Gene3D" id="3.90.1140.10">
    <property type="entry name" value="Cyclic phosphodiesterase"/>
    <property type="match status" value="1"/>
</dbReference>
<reference evidence="2 3" key="1">
    <citation type="journal article" date="2013" name="BMC Genomics">
        <title>The miniature genome of a carnivorous plant Genlisea aurea contains a low number of genes and short non-coding sequences.</title>
        <authorList>
            <person name="Leushkin E.V."/>
            <person name="Sutormin R.A."/>
            <person name="Nabieva E.R."/>
            <person name="Penin A.A."/>
            <person name="Kondrashov A.S."/>
            <person name="Logacheva M.D."/>
        </authorList>
    </citation>
    <scope>NUCLEOTIDE SEQUENCE [LARGE SCALE GENOMIC DNA]</scope>
</reference>
<dbReference type="GO" id="GO:0006307">
    <property type="term" value="P:DNA alkylation repair"/>
    <property type="evidence" value="ECO:0007669"/>
    <property type="project" value="InterPro"/>
</dbReference>
<dbReference type="PANTHER" id="PTHR13360">
    <property type="entry name" value="ACTIVATING SIGNAL COINTEGRATOR 1 COMPLEX SUBUNIT 1"/>
    <property type="match status" value="1"/>
</dbReference>
<dbReference type="SUPFAM" id="SSF55144">
    <property type="entry name" value="LigT-like"/>
    <property type="match status" value="1"/>
</dbReference>
<dbReference type="InterPro" id="IPR009097">
    <property type="entry name" value="Cyclic_Pdiesterase"/>
</dbReference>
<evidence type="ECO:0000259" key="1">
    <source>
        <dbReference type="Pfam" id="PF10469"/>
    </source>
</evidence>
<accession>S8BUW2</accession>
<organism evidence="2 3">
    <name type="scientific">Genlisea aurea</name>
    <dbReference type="NCBI Taxonomy" id="192259"/>
    <lineage>
        <taxon>Eukaryota</taxon>
        <taxon>Viridiplantae</taxon>
        <taxon>Streptophyta</taxon>
        <taxon>Embryophyta</taxon>
        <taxon>Tracheophyta</taxon>
        <taxon>Spermatophyta</taxon>
        <taxon>Magnoliopsida</taxon>
        <taxon>eudicotyledons</taxon>
        <taxon>Gunneridae</taxon>
        <taxon>Pentapetalae</taxon>
        <taxon>asterids</taxon>
        <taxon>lamiids</taxon>
        <taxon>Lamiales</taxon>
        <taxon>Lentibulariaceae</taxon>
        <taxon>Genlisea</taxon>
    </lineage>
</organism>
<gene>
    <name evidence="2" type="ORF">M569_16651</name>
</gene>
<dbReference type="EMBL" id="AUSU01009477">
    <property type="protein sequence ID" value="EPS58164.1"/>
    <property type="molecule type" value="Genomic_DNA"/>
</dbReference>
<comment type="caution">
    <text evidence="2">The sequence shown here is derived from an EMBL/GenBank/DDBJ whole genome shotgun (WGS) entry which is preliminary data.</text>
</comment>
<dbReference type="Proteomes" id="UP000015453">
    <property type="component" value="Unassembled WGS sequence"/>
</dbReference>
<protein>
    <recommendedName>
        <fullName evidence="1">A-kinase anchor protein 7-like phosphoesterase domain-containing protein</fullName>
    </recommendedName>
</protein>
<dbReference type="AlphaFoldDB" id="S8BUW2"/>
<dbReference type="InterPro" id="IPR009210">
    <property type="entry name" value="ASCC1"/>
</dbReference>
<evidence type="ECO:0000313" key="3">
    <source>
        <dbReference type="Proteomes" id="UP000015453"/>
    </source>
</evidence>
<feature type="domain" description="A-kinase anchor protein 7-like phosphoesterase" evidence="1">
    <location>
        <begin position="38"/>
        <end position="296"/>
    </location>
</feature>
<dbReference type="InterPro" id="IPR019510">
    <property type="entry name" value="AKAP7-like_phosphoesterase"/>
</dbReference>
<name>S8BUW2_9LAMI</name>
<dbReference type="GO" id="GO:0005634">
    <property type="term" value="C:nucleus"/>
    <property type="evidence" value="ECO:0007669"/>
    <property type="project" value="TreeGrafter"/>
</dbReference>
<sequence>RNYFVAVIEGPSVESVSEASRQIQNIVDKVVNSRELDYSHFVSLPLATHSGLVDKLIAFQNRILGITGSENDESQHVGLKAKKDSNVTSSRSDIPLVSYLPKESKTTAAEASSSKLTDSGIDKSVFIRPTTFHLTVLMLKLWNKDRVEAAAEVLKSISSTVIDALENRPVSIKLKGLECMKGSLADARVVYAPVEELGDEGRLLRACQVIIDAYVQAGLVLERDAKSKLKLHATVMNARYRRNRIRRKYEGFDARGVFELYGGEEWGEYVVGEAHLSERFAFDEDGYYRCRASIPF</sequence>
<dbReference type="OrthoDB" id="277832at2759"/>
<dbReference type="Pfam" id="PF10469">
    <property type="entry name" value="AKAP7_NLS"/>
    <property type="match status" value="1"/>
</dbReference>
<evidence type="ECO:0000313" key="2">
    <source>
        <dbReference type="EMBL" id="EPS58164.1"/>
    </source>
</evidence>
<proteinExistence type="predicted"/>
<feature type="non-terminal residue" evidence="2">
    <location>
        <position position="296"/>
    </location>
</feature>
<keyword evidence="3" id="KW-1185">Reference proteome</keyword>
<feature type="non-terminal residue" evidence="2">
    <location>
        <position position="1"/>
    </location>
</feature>
<dbReference type="GO" id="GO:0006355">
    <property type="term" value="P:regulation of DNA-templated transcription"/>
    <property type="evidence" value="ECO:0007669"/>
    <property type="project" value="TreeGrafter"/>
</dbReference>
<dbReference type="PANTHER" id="PTHR13360:SF1">
    <property type="entry name" value="ACTIVATING SIGNAL COINTEGRATOR 1 COMPLEX SUBUNIT 1"/>
    <property type="match status" value="1"/>
</dbReference>